<evidence type="ECO:0000313" key="7">
    <source>
        <dbReference type="Proteomes" id="UP000250557"/>
    </source>
</evidence>
<dbReference type="PANTHER" id="PTHR43630:SF1">
    <property type="entry name" value="POLY-BETA-1,6-N-ACETYL-D-GLUCOSAMINE SYNTHASE"/>
    <property type="match status" value="1"/>
</dbReference>
<evidence type="ECO:0000313" key="6">
    <source>
        <dbReference type="EMBL" id="QTE53690.1"/>
    </source>
</evidence>
<evidence type="ECO:0000313" key="5">
    <source>
        <dbReference type="EMBL" id="QEM08210.1"/>
    </source>
</evidence>
<dbReference type="AlphaFoldDB" id="A0AAE6MLW2"/>
<dbReference type="CDD" id="cd00761">
    <property type="entry name" value="Glyco_tranf_GTA_type"/>
    <property type="match status" value="1"/>
</dbReference>
<name>A0AAE6MLW2_9SPHI</name>
<dbReference type="InterPro" id="IPR029044">
    <property type="entry name" value="Nucleotide-diphossugar_trans"/>
</dbReference>
<dbReference type="Proteomes" id="UP000663940">
    <property type="component" value="Chromosome"/>
</dbReference>
<protein>
    <submittedName>
        <fullName evidence="5">Glycosyltransferase family 2 protein</fullName>
    </submittedName>
</protein>
<dbReference type="InterPro" id="IPR001173">
    <property type="entry name" value="Glyco_trans_2-like"/>
</dbReference>
<dbReference type="SUPFAM" id="SSF53448">
    <property type="entry name" value="Nucleotide-diphospho-sugar transferases"/>
    <property type="match status" value="1"/>
</dbReference>
<dbReference type="EMBL" id="CP071880">
    <property type="protein sequence ID" value="QTE53690.1"/>
    <property type="molecule type" value="Genomic_DNA"/>
</dbReference>
<evidence type="ECO:0000256" key="3">
    <source>
        <dbReference type="ARBA" id="ARBA00022679"/>
    </source>
</evidence>
<gene>
    <name evidence="5" type="ORF">DIU31_007880</name>
    <name evidence="6" type="ORF">J3L21_19780</name>
</gene>
<evidence type="ECO:0000256" key="2">
    <source>
        <dbReference type="ARBA" id="ARBA00022676"/>
    </source>
</evidence>
<reference evidence="5 7" key="1">
    <citation type="submission" date="2019-08" db="EMBL/GenBank/DDBJ databases">
        <title>Comparative genome analysis confer to the adaptation heavy metal polluted environment.</title>
        <authorList>
            <person name="Li Y."/>
        </authorList>
    </citation>
    <scope>NUCLEOTIDE SEQUENCE [LARGE SCALE GENOMIC DNA]</scope>
    <source>
        <strain evidence="5 7">P2</strain>
    </source>
</reference>
<evidence type="ECO:0000313" key="8">
    <source>
        <dbReference type="Proteomes" id="UP000663940"/>
    </source>
</evidence>
<sequence length="302" mass="34039">MNISLLIPTLNAGEIWPQVLQSVNDQNIELADKIIVDSGSTDNTVAVGQQFGFKVININKSEFNHGGTRQLLVNAVPNADICIFITQDAILASPQSLTNIVNVFNDPEIGMAYGRQLPHKNAQILESHARLYNYPDESHVRAPDDIVKMGFKVFFCSNSFSAYRRDALLAIGGFSSDSIMGEDAIVAAKMLIAGYKKAYVADATAHHSHTYTLLQEFRRYFDTRVFHEQNKWLIDDFGKPTGEGIKFMKAELSYVVKHKKSRIFKSVFSLGAKWLGYKTGKFYKKLPTPVLKKLSMHSYYWK</sequence>
<keyword evidence="2" id="KW-0328">Glycosyltransferase</keyword>
<dbReference type="Proteomes" id="UP000250557">
    <property type="component" value="Chromosome"/>
</dbReference>
<accession>A0AAE6MLW2</accession>
<reference evidence="6 8" key="2">
    <citation type="submission" date="2021-03" db="EMBL/GenBank/DDBJ databases">
        <title>Mucilaginibacter strains isolated from gold and copper mining confer multi heavy-metal resistance.</title>
        <authorList>
            <person name="Li Y."/>
        </authorList>
    </citation>
    <scope>NUCLEOTIDE SEQUENCE [LARGE SCALE GENOMIC DNA]</scope>
    <source>
        <strain evidence="6 8">P2-4</strain>
    </source>
</reference>
<evidence type="ECO:0000256" key="1">
    <source>
        <dbReference type="ARBA" id="ARBA00006739"/>
    </source>
</evidence>
<dbReference type="EMBL" id="CP043451">
    <property type="protein sequence ID" value="QEM08210.1"/>
    <property type="molecule type" value="Genomic_DNA"/>
</dbReference>
<dbReference type="PANTHER" id="PTHR43630">
    <property type="entry name" value="POLY-BETA-1,6-N-ACETYL-D-GLUCOSAMINE SYNTHASE"/>
    <property type="match status" value="1"/>
</dbReference>
<keyword evidence="3" id="KW-0808">Transferase</keyword>
<proteinExistence type="inferred from homology"/>
<dbReference type="Gene3D" id="3.90.550.10">
    <property type="entry name" value="Spore Coat Polysaccharide Biosynthesis Protein SpsA, Chain A"/>
    <property type="match status" value="1"/>
</dbReference>
<dbReference type="Pfam" id="PF00535">
    <property type="entry name" value="Glycos_transf_2"/>
    <property type="match status" value="1"/>
</dbReference>
<keyword evidence="8" id="KW-1185">Reference proteome</keyword>
<comment type="similarity">
    <text evidence="1">Belongs to the glycosyltransferase 2 family.</text>
</comment>
<organism evidence="5 7">
    <name type="scientific">Mucilaginibacter rubeus</name>
    <dbReference type="NCBI Taxonomy" id="2027860"/>
    <lineage>
        <taxon>Bacteria</taxon>
        <taxon>Pseudomonadati</taxon>
        <taxon>Bacteroidota</taxon>
        <taxon>Sphingobacteriia</taxon>
        <taxon>Sphingobacteriales</taxon>
        <taxon>Sphingobacteriaceae</taxon>
        <taxon>Mucilaginibacter</taxon>
    </lineage>
</organism>
<feature type="domain" description="Glycosyltransferase 2-like" evidence="4">
    <location>
        <begin position="4"/>
        <end position="168"/>
    </location>
</feature>
<evidence type="ECO:0000259" key="4">
    <source>
        <dbReference type="Pfam" id="PF00535"/>
    </source>
</evidence>
<dbReference type="GO" id="GO:0016757">
    <property type="term" value="F:glycosyltransferase activity"/>
    <property type="evidence" value="ECO:0007669"/>
    <property type="project" value="UniProtKB-KW"/>
</dbReference>